<sequence>MQFTFLLRKCVSVLLLFCPFLSVYAQCTYTSVAGGGNWSDPATWTITGSGCSTTPSSTSTVIIDSHVILDQNFAVLSAGSRHGSITINTGASLQESSTAQTLNFGDGTGSQQQRLIANGLLNVSNVFFDKSDALFTVHSTIKCNLTVNNQSTITISGTQLTVEGNYNFINGNIASGGNGKLLIVGCVTGSNGFLNSSIIAPLIVCVLNQPTTCGTGTCNGDVPLNNDQNCMLMMPVDWLSFTTTYNEEKKYVVLQWETASEENNAYFVIEYSEDGINFTSIGQVMGAGTSTEKHTYSYMDSKPSYGTHYYRIRQVDDTNISSYSKVNTIRIFADNASLHMVSNGNGSYTLQIYGAGNIKQVQVFDLLGRIIYSDQSQASAEASYVEKSIPLAFSSAVYTVRVVTDKGAFFRKVALQNE</sequence>
<dbReference type="EMBL" id="JASJOU010000001">
    <property type="protein sequence ID" value="MDJ1499437.1"/>
    <property type="molecule type" value="Genomic_DNA"/>
</dbReference>
<comment type="caution">
    <text evidence="2">The sequence shown here is derived from an EMBL/GenBank/DDBJ whole genome shotgun (WGS) entry which is preliminary data.</text>
</comment>
<evidence type="ECO:0000256" key="1">
    <source>
        <dbReference type="SAM" id="SignalP"/>
    </source>
</evidence>
<protein>
    <submittedName>
        <fullName evidence="2">T9SS type A sorting domain-containing protein</fullName>
    </submittedName>
</protein>
<dbReference type="Gene3D" id="2.60.40.10">
    <property type="entry name" value="Immunoglobulins"/>
    <property type="match status" value="1"/>
</dbReference>
<organism evidence="2 3">
    <name type="scientific">Xanthocytophaga agilis</name>
    <dbReference type="NCBI Taxonomy" id="3048010"/>
    <lineage>
        <taxon>Bacteria</taxon>
        <taxon>Pseudomonadati</taxon>
        <taxon>Bacteroidota</taxon>
        <taxon>Cytophagia</taxon>
        <taxon>Cytophagales</taxon>
        <taxon>Rhodocytophagaceae</taxon>
        <taxon>Xanthocytophaga</taxon>
    </lineage>
</organism>
<proteinExistence type="predicted"/>
<dbReference type="InterPro" id="IPR013783">
    <property type="entry name" value="Ig-like_fold"/>
</dbReference>
<dbReference type="Proteomes" id="UP001232063">
    <property type="component" value="Unassembled WGS sequence"/>
</dbReference>
<name>A0AAE3R0M0_9BACT</name>
<gene>
    <name evidence="2" type="ORF">QNI22_02205</name>
</gene>
<evidence type="ECO:0000313" key="2">
    <source>
        <dbReference type="EMBL" id="MDJ1499437.1"/>
    </source>
</evidence>
<dbReference type="InterPro" id="IPR026444">
    <property type="entry name" value="Secre_tail"/>
</dbReference>
<keyword evidence="1" id="KW-0732">Signal</keyword>
<dbReference type="AlphaFoldDB" id="A0AAE3R0M0"/>
<dbReference type="RefSeq" id="WP_314508955.1">
    <property type="nucleotide sequence ID" value="NZ_JASJOU010000001.1"/>
</dbReference>
<accession>A0AAE3R0M0</accession>
<dbReference type="NCBIfam" id="TIGR04183">
    <property type="entry name" value="Por_Secre_tail"/>
    <property type="match status" value="1"/>
</dbReference>
<feature type="chain" id="PRO_5042266747" evidence="1">
    <location>
        <begin position="26"/>
        <end position="418"/>
    </location>
</feature>
<feature type="signal peptide" evidence="1">
    <location>
        <begin position="1"/>
        <end position="25"/>
    </location>
</feature>
<reference evidence="2" key="1">
    <citation type="submission" date="2023-05" db="EMBL/GenBank/DDBJ databases">
        <authorList>
            <person name="Zhang X."/>
        </authorList>
    </citation>
    <scope>NUCLEOTIDE SEQUENCE</scope>
    <source>
        <strain evidence="2">BD1B2-1</strain>
    </source>
</reference>
<evidence type="ECO:0000313" key="3">
    <source>
        <dbReference type="Proteomes" id="UP001232063"/>
    </source>
</evidence>
<keyword evidence="3" id="KW-1185">Reference proteome</keyword>